<evidence type="ECO:0000313" key="1">
    <source>
        <dbReference type="EMBL" id="KAL0395081.1"/>
    </source>
</evidence>
<gene>
    <name evidence="1" type="ORF">Slati_4474300</name>
</gene>
<sequence length="165" mass="18768">MVIHLSSSSCCYTGSSSKAVEEKSTKKKQVTGEGYSLLQKECDSSQAAEFLRGAPPLFDLYGYLAPSQALSVFTSHLSKMVDMFKCFRRLVEARRASSRKKRQSTRLKNWRGLSRRKIGDKSSLAHLRSKMSKLHRCLEQAVLKQKEIIHDYPSFEEGKKVLDDM</sequence>
<dbReference type="EMBL" id="JACGWN010000016">
    <property type="protein sequence ID" value="KAL0395081.1"/>
    <property type="molecule type" value="Genomic_DNA"/>
</dbReference>
<reference evidence="1" key="1">
    <citation type="submission" date="2020-06" db="EMBL/GenBank/DDBJ databases">
        <authorList>
            <person name="Li T."/>
            <person name="Hu X."/>
            <person name="Zhang T."/>
            <person name="Song X."/>
            <person name="Zhang H."/>
            <person name="Dai N."/>
            <person name="Sheng W."/>
            <person name="Hou X."/>
            <person name="Wei L."/>
        </authorList>
    </citation>
    <scope>NUCLEOTIDE SEQUENCE</scope>
    <source>
        <strain evidence="1">KEN1</strain>
        <tissue evidence="1">Leaf</tissue>
    </source>
</reference>
<organism evidence="1">
    <name type="scientific">Sesamum latifolium</name>
    <dbReference type="NCBI Taxonomy" id="2727402"/>
    <lineage>
        <taxon>Eukaryota</taxon>
        <taxon>Viridiplantae</taxon>
        <taxon>Streptophyta</taxon>
        <taxon>Embryophyta</taxon>
        <taxon>Tracheophyta</taxon>
        <taxon>Spermatophyta</taxon>
        <taxon>Magnoliopsida</taxon>
        <taxon>eudicotyledons</taxon>
        <taxon>Gunneridae</taxon>
        <taxon>Pentapetalae</taxon>
        <taxon>asterids</taxon>
        <taxon>lamiids</taxon>
        <taxon>Lamiales</taxon>
        <taxon>Pedaliaceae</taxon>
        <taxon>Sesamum</taxon>
    </lineage>
</organism>
<protein>
    <submittedName>
        <fullName evidence="1">Uncharacterized protein</fullName>
    </submittedName>
</protein>
<reference evidence="1" key="2">
    <citation type="journal article" date="2024" name="Plant">
        <title>Genomic evolution and insights into agronomic trait innovations of Sesamum species.</title>
        <authorList>
            <person name="Miao H."/>
            <person name="Wang L."/>
            <person name="Qu L."/>
            <person name="Liu H."/>
            <person name="Sun Y."/>
            <person name="Le M."/>
            <person name="Wang Q."/>
            <person name="Wei S."/>
            <person name="Zheng Y."/>
            <person name="Lin W."/>
            <person name="Duan Y."/>
            <person name="Cao H."/>
            <person name="Xiong S."/>
            <person name="Wang X."/>
            <person name="Wei L."/>
            <person name="Li C."/>
            <person name="Ma Q."/>
            <person name="Ju M."/>
            <person name="Zhao R."/>
            <person name="Li G."/>
            <person name="Mu C."/>
            <person name="Tian Q."/>
            <person name="Mei H."/>
            <person name="Zhang T."/>
            <person name="Gao T."/>
            <person name="Zhang H."/>
        </authorList>
    </citation>
    <scope>NUCLEOTIDE SEQUENCE</scope>
    <source>
        <strain evidence="1">KEN1</strain>
    </source>
</reference>
<accession>A0AAW2SU34</accession>
<proteinExistence type="predicted"/>
<name>A0AAW2SU34_9LAMI</name>
<dbReference type="AlphaFoldDB" id="A0AAW2SU34"/>
<comment type="caution">
    <text evidence="1">The sequence shown here is derived from an EMBL/GenBank/DDBJ whole genome shotgun (WGS) entry which is preliminary data.</text>
</comment>